<dbReference type="InterPro" id="IPR000866">
    <property type="entry name" value="AhpC/TSA"/>
</dbReference>
<dbReference type="EMBL" id="VBOT01000053">
    <property type="protein sequence ID" value="TMQ51807.1"/>
    <property type="molecule type" value="Genomic_DNA"/>
</dbReference>
<dbReference type="AlphaFoldDB" id="A0A538SKB6"/>
<feature type="domain" description="Thioredoxin" evidence="2">
    <location>
        <begin position="35"/>
        <end position="199"/>
    </location>
</feature>
<dbReference type="Gene3D" id="3.40.30.10">
    <property type="entry name" value="Glutaredoxin"/>
    <property type="match status" value="1"/>
</dbReference>
<organism evidence="3 4">
    <name type="scientific">Eiseniibacteriota bacterium</name>
    <dbReference type="NCBI Taxonomy" id="2212470"/>
    <lineage>
        <taxon>Bacteria</taxon>
        <taxon>Candidatus Eiseniibacteriota</taxon>
    </lineage>
</organism>
<feature type="region of interest" description="Disordered" evidence="1">
    <location>
        <begin position="20"/>
        <end position="39"/>
    </location>
</feature>
<dbReference type="InterPro" id="IPR050553">
    <property type="entry name" value="Thioredoxin_ResA/DsbE_sf"/>
</dbReference>
<dbReference type="SUPFAM" id="SSF52833">
    <property type="entry name" value="Thioredoxin-like"/>
    <property type="match status" value="1"/>
</dbReference>
<proteinExistence type="predicted"/>
<evidence type="ECO:0000313" key="4">
    <source>
        <dbReference type="Proteomes" id="UP000320184"/>
    </source>
</evidence>
<name>A0A538SKB6_UNCEI</name>
<dbReference type="PROSITE" id="PS51352">
    <property type="entry name" value="THIOREDOXIN_2"/>
    <property type="match status" value="1"/>
</dbReference>
<dbReference type="Pfam" id="PF00578">
    <property type="entry name" value="AhpC-TSA"/>
    <property type="match status" value="1"/>
</dbReference>
<dbReference type="PANTHER" id="PTHR42852:SF12">
    <property type="entry name" value="THIOL-DISULFIDE OXIDOREDUCTASE YKUV"/>
    <property type="match status" value="1"/>
</dbReference>
<dbReference type="InterPro" id="IPR036249">
    <property type="entry name" value="Thioredoxin-like_sf"/>
</dbReference>
<dbReference type="GO" id="GO:0016491">
    <property type="term" value="F:oxidoreductase activity"/>
    <property type="evidence" value="ECO:0007669"/>
    <property type="project" value="InterPro"/>
</dbReference>
<sequence length="210" mass="23137">MRMLLSLGAAILIVAAAPPGRRPQAATTGPDSGAELIGRPAPRWTFDRWIGTEPMTLEKLRGKVVLLRWWTEGCHFCSTTLPVVDRLRKADQASGLVVIGVFHPKPPHPVSDKHILAVARRIGFSGPIAVDGTWSTLDRYWLDGHPERDWTSVSFLIDREGVIRWVHGGGEYHPSRDPAHARCDLEYRDLEKALSAALAEQGQGTRRGAG</sequence>
<accession>A0A538SKB6</accession>
<reference evidence="3 4" key="1">
    <citation type="journal article" date="2019" name="Nat. Microbiol.">
        <title>Mediterranean grassland soil C-N compound turnover is dependent on rainfall and depth, and is mediated by genomically divergent microorganisms.</title>
        <authorList>
            <person name="Diamond S."/>
            <person name="Andeer P.F."/>
            <person name="Li Z."/>
            <person name="Crits-Christoph A."/>
            <person name="Burstein D."/>
            <person name="Anantharaman K."/>
            <person name="Lane K.R."/>
            <person name="Thomas B.C."/>
            <person name="Pan C."/>
            <person name="Northen T.R."/>
            <person name="Banfield J.F."/>
        </authorList>
    </citation>
    <scope>NUCLEOTIDE SEQUENCE [LARGE SCALE GENOMIC DNA]</scope>
    <source>
        <strain evidence="3">WS_3</strain>
    </source>
</reference>
<protein>
    <submittedName>
        <fullName evidence="3">Redoxin domain-containing protein</fullName>
    </submittedName>
</protein>
<dbReference type="InterPro" id="IPR013766">
    <property type="entry name" value="Thioredoxin_domain"/>
</dbReference>
<evidence type="ECO:0000256" key="1">
    <source>
        <dbReference type="SAM" id="MobiDB-lite"/>
    </source>
</evidence>
<dbReference type="Proteomes" id="UP000320184">
    <property type="component" value="Unassembled WGS sequence"/>
</dbReference>
<gene>
    <name evidence="3" type="ORF">E6K73_04750</name>
</gene>
<evidence type="ECO:0000259" key="2">
    <source>
        <dbReference type="PROSITE" id="PS51352"/>
    </source>
</evidence>
<evidence type="ECO:0000313" key="3">
    <source>
        <dbReference type="EMBL" id="TMQ51807.1"/>
    </source>
</evidence>
<dbReference type="PANTHER" id="PTHR42852">
    <property type="entry name" value="THIOL:DISULFIDE INTERCHANGE PROTEIN DSBE"/>
    <property type="match status" value="1"/>
</dbReference>
<comment type="caution">
    <text evidence="3">The sequence shown here is derived from an EMBL/GenBank/DDBJ whole genome shotgun (WGS) entry which is preliminary data.</text>
</comment>
<dbReference type="GO" id="GO:0016209">
    <property type="term" value="F:antioxidant activity"/>
    <property type="evidence" value="ECO:0007669"/>
    <property type="project" value="InterPro"/>
</dbReference>